<name>A0A7C3C9H3_9BACT</name>
<gene>
    <name evidence="2" type="ORF">ENJ67_04440</name>
</gene>
<comment type="caution">
    <text evidence="2">The sequence shown here is derived from an EMBL/GenBank/DDBJ whole genome shotgun (WGS) entry which is preliminary data.</text>
</comment>
<protein>
    <submittedName>
        <fullName evidence="2">ABC transporter permease</fullName>
    </submittedName>
</protein>
<sequence>MKLNIIKAYILKEFRELIRSRLIIMVYLLPTMILVLFGYGIRLDVSH</sequence>
<proteinExistence type="predicted"/>
<dbReference type="EMBL" id="DRNH01000236">
    <property type="protein sequence ID" value="HFB53960.1"/>
    <property type="molecule type" value="Genomic_DNA"/>
</dbReference>
<dbReference type="AlphaFoldDB" id="A0A7C3C9H3"/>
<organism evidence="2">
    <name type="scientific">Sulfurimonas autotrophica</name>
    <dbReference type="NCBI Taxonomy" id="202747"/>
    <lineage>
        <taxon>Bacteria</taxon>
        <taxon>Pseudomonadati</taxon>
        <taxon>Campylobacterota</taxon>
        <taxon>Epsilonproteobacteria</taxon>
        <taxon>Campylobacterales</taxon>
        <taxon>Sulfurimonadaceae</taxon>
        <taxon>Sulfurimonas</taxon>
    </lineage>
</organism>
<accession>A0A7C3C9H3</accession>
<keyword evidence="1" id="KW-1133">Transmembrane helix</keyword>
<reference evidence="2" key="1">
    <citation type="journal article" date="2020" name="mSystems">
        <title>Genome- and Community-Level Interaction Insights into Carbon Utilization and Element Cycling Functions of Hydrothermarchaeota in Hydrothermal Sediment.</title>
        <authorList>
            <person name="Zhou Z."/>
            <person name="Liu Y."/>
            <person name="Xu W."/>
            <person name="Pan J."/>
            <person name="Luo Z.H."/>
            <person name="Li M."/>
        </authorList>
    </citation>
    <scope>NUCLEOTIDE SEQUENCE [LARGE SCALE GENOMIC DNA]</scope>
    <source>
        <strain evidence="2">HyVt-507</strain>
    </source>
</reference>
<evidence type="ECO:0000256" key="1">
    <source>
        <dbReference type="SAM" id="Phobius"/>
    </source>
</evidence>
<keyword evidence="1" id="KW-0812">Transmembrane</keyword>
<dbReference type="Proteomes" id="UP000886390">
    <property type="component" value="Unassembled WGS sequence"/>
</dbReference>
<feature type="transmembrane region" description="Helical" evidence="1">
    <location>
        <begin position="21"/>
        <end position="41"/>
    </location>
</feature>
<keyword evidence="1" id="KW-0472">Membrane</keyword>
<evidence type="ECO:0000313" key="2">
    <source>
        <dbReference type="EMBL" id="HFB53960.1"/>
    </source>
</evidence>
<feature type="non-terminal residue" evidence="2">
    <location>
        <position position="47"/>
    </location>
</feature>